<keyword evidence="1" id="KW-0143">Chaperone</keyword>
<evidence type="ECO:0000256" key="1">
    <source>
        <dbReference type="ARBA" id="ARBA00023186"/>
    </source>
</evidence>
<dbReference type="PRINTS" id="PR00625">
    <property type="entry name" value="JDOMAIN"/>
</dbReference>
<dbReference type="Proteomes" id="UP000007799">
    <property type="component" value="Unassembled WGS sequence"/>
</dbReference>
<dbReference type="CDD" id="cd06257">
    <property type="entry name" value="DnaJ"/>
    <property type="match status" value="1"/>
</dbReference>
<dbReference type="FunFam" id="2.60.260.20:FF:000013">
    <property type="entry name" value="DnaJ subfamily B member 11"/>
    <property type="match status" value="1"/>
</dbReference>
<sequence>MPSVNNRKFYDVLGVAPGASEADLKKAYRKLAMKWHPDRNKSPEANEKFQAISRAYDVLSDPEKRKVYDMYGEEGLNGGAPTGGPRTSAGPGGATYTFDAADADRIFRQFFGGMGGGGMGMGGGMGGPGFQSFSFGGQPRAKQARRNPFGSSGMFFGGGNSGMDTSDDSEDDFASLFGGARGPGGGCSRGQCPRTAPPQQPEVVQRKVPVSLEDLKTGFTKRMRVQRRIQDSQTGAITTTSNILTVEGRPGVKAGTKYTFAGAGDELNARPRQDIQFVLEEKPHPTFKRDGDDVVTTVKVPLVDALCGCTVQVPKLGGGSVPLTLDRITPQTVKIVAGEGMPKRHGGAGNLKVRFDVQFPAQPLTPDQKQGVRNFLPRA</sequence>
<dbReference type="OrthoDB" id="10250354at2759"/>
<feature type="domain" description="J" evidence="3">
    <location>
        <begin position="8"/>
        <end position="72"/>
    </location>
</feature>
<dbReference type="Gene3D" id="1.10.287.110">
    <property type="entry name" value="DnaJ domain"/>
    <property type="match status" value="1"/>
</dbReference>
<dbReference type="GO" id="GO:0051082">
    <property type="term" value="F:unfolded protein binding"/>
    <property type="evidence" value="ECO:0007669"/>
    <property type="project" value="InterPro"/>
</dbReference>
<dbReference type="SMART" id="SM00271">
    <property type="entry name" value="DnaJ"/>
    <property type="match status" value="1"/>
</dbReference>
<dbReference type="Pfam" id="PF00226">
    <property type="entry name" value="DnaJ"/>
    <property type="match status" value="1"/>
</dbReference>
<dbReference type="Gene3D" id="2.60.260.20">
    <property type="entry name" value="Urease metallochaperone UreE, N-terminal domain"/>
    <property type="match status" value="2"/>
</dbReference>
<dbReference type="InterPro" id="IPR036869">
    <property type="entry name" value="J_dom_sf"/>
</dbReference>
<dbReference type="InterPro" id="IPR051339">
    <property type="entry name" value="DnaJ_subfamily_B"/>
</dbReference>
<dbReference type="PANTHER" id="PTHR24078:SF553">
    <property type="entry name" value="DNAJ HOMOLOG SUBFAMILY B MEMBER 5"/>
    <property type="match status" value="1"/>
</dbReference>
<dbReference type="InParanoid" id="F2UBH8"/>
<dbReference type="FunFam" id="2.60.260.20:FF:000002">
    <property type="entry name" value="Dnaj homolog subfamily b member"/>
    <property type="match status" value="1"/>
</dbReference>
<dbReference type="Pfam" id="PF01556">
    <property type="entry name" value="DnaJ_C"/>
    <property type="match status" value="1"/>
</dbReference>
<evidence type="ECO:0000259" key="3">
    <source>
        <dbReference type="PROSITE" id="PS50076"/>
    </source>
</evidence>
<dbReference type="PANTHER" id="PTHR24078">
    <property type="entry name" value="DNAJ HOMOLOG SUBFAMILY C MEMBER"/>
    <property type="match status" value="1"/>
</dbReference>
<dbReference type="InterPro" id="IPR002939">
    <property type="entry name" value="DnaJ_C"/>
</dbReference>
<dbReference type="InterPro" id="IPR001623">
    <property type="entry name" value="DnaJ_domain"/>
</dbReference>
<dbReference type="CDD" id="cd10747">
    <property type="entry name" value="DnaJ_C"/>
    <property type="match status" value="1"/>
</dbReference>
<dbReference type="InterPro" id="IPR008971">
    <property type="entry name" value="HSP40/DnaJ_pept-bd"/>
</dbReference>
<dbReference type="GO" id="GO:0051087">
    <property type="term" value="F:protein-folding chaperone binding"/>
    <property type="evidence" value="ECO:0007669"/>
    <property type="project" value="TreeGrafter"/>
</dbReference>
<dbReference type="GO" id="GO:0006457">
    <property type="term" value="P:protein folding"/>
    <property type="evidence" value="ECO:0007669"/>
    <property type="project" value="InterPro"/>
</dbReference>
<dbReference type="SUPFAM" id="SSF49493">
    <property type="entry name" value="HSP40/DnaJ peptide-binding domain"/>
    <property type="match status" value="2"/>
</dbReference>
<evidence type="ECO:0000313" key="4">
    <source>
        <dbReference type="EMBL" id="EGD73844.1"/>
    </source>
</evidence>
<dbReference type="eggNOG" id="KOG0714">
    <property type="taxonomic scope" value="Eukaryota"/>
</dbReference>
<name>F2UBH8_SALR5</name>
<dbReference type="PROSITE" id="PS50076">
    <property type="entry name" value="DNAJ_2"/>
    <property type="match status" value="1"/>
</dbReference>
<keyword evidence="5" id="KW-1185">Reference proteome</keyword>
<dbReference type="OMA" id="TECTVNI"/>
<dbReference type="RefSeq" id="XP_004993407.1">
    <property type="nucleotide sequence ID" value="XM_004993350.1"/>
</dbReference>
<feature type="compositionally biased region" description="Gly residues" evidence="2">
    <location>
        <begin position="179"/>
        <end position="188"/>
    </location>
</feature>
<dbReference type="GeneID" id="16073984"/>
<proteinExistence type="predicted"/>
<dbReference type="EMBL" id="GL832967">
    <property type="protein sequence ID" value="EGD73844.1"/>
    <property type="molecule type" value="Genomic_DNA"/>
</dbReference>
<feature type="region of interest" description="Disordered" evidence="2">
    <location>
        <begin position="178"/>
        <end position="203"/>
    </location>
</feature>
<accession>F2UBH8</accession>
<reference evidence="4" key="1">
    <citation type="submission" date="2009-08" db="EMBL/GenBank/DDBJ databases">
        <title>Annotation of Salpingoeca rosetta.</title>
        <authorList>
            <consortium name="The Broad Institute Genome Sequencing Platform"/>
            <person name="Russ C."/>
            <person name="Cuomo C."/>
            <person name="Burger G."/>
            <person name="Gray M.W."/>
            <person name="Holland P.W.H."/>
            <person name="King N."/>
            <person name="Lang F.B.F."/>
            <person name="Roger A.J."/>
            <person name="Ruiz-Trillo I."/>
            <person name="Young S.K."/>
            <person name="Zeng Q."/>
            <person name="Gargeya S."/>
            <person name="Alvarado L."/>
            <person name="Berlin A."/>
            <person name="Chapman S.B."/>
            <person name="Chen Z."/>
            <person name="Freedman E."/>
            <person name="Gellesch M."/>
            <person name="Goldberg J."/>
            <person name="Griggs A."/>
            <person name="Gujja S."/>
            <person name="Heilman E."/>
            <person name="Heiman D."/>
            <person name="Howarth C."/>
            <person name="Mehta T."/>
            <person name="Neiman D."/>
            <person name="Pearson M."/>
            <person name="Roberts A."/>
            <person name="Saif S."/>
            <person name="Shea T."/>
            <person name="Shenoy N."/>
            <person name="Sisk P."/>
            <person name="Stolte C."/>
            <person name="Sykes S."/>
            <person name="White J."/>
            <person name="Yandava C."/>
            <person name="Haas B."/>
            <person name="Nusbaum C."/>
            <person name="Birren B."/>
        </authorList>
    </citation>
    <scope>NUCLEOTIDE SEQUENCE [LARGE SCALE GENOMIC DNA]</scope>
    <source>
        <strain evidence="4">ATCC 50818</strain>
    </source>
</reference>
<dbReference type="GO" id="GO:0005829">
    <property type="term" value="C:cytosol"/>
    <property type="evidence" value="ECO:0007669"/>
    <property type="project" value="TreeGrafter"/>
</dbReference>
<dbReference type="PROSITE" id="PS00636">
    <property type="entry name" value="DNAJ_1"/>
    <property type="match status" value="1"/>
</dbReference>
<evidence type="ECO:0000313" key="5">
    <source>
        <dbReference type="Proteomes" id="UP000007799"/>
    </source>
</evidence>
<evidence type="ECO:0000256" key="2">
    <source>
        <dbReference type="SAM" id="MobiDB-lite"/>
    </source>
</evidence>
<protein>
    <submittedName>
        <fullName evidence="4">DnaJ subfamily B member 5</fullName>
    </submittedName>
</protein>
<dbReference type="InterPro" id="IPR018253">
    <property type="entry name" value="DnaJ_domain_CS"/>
</dbReference>
<dbReference type="KEGG" id="sre:PTSG_05539"/>
<organism evidence="5">
    <name type="scientific">Salpingoeca rosetta (strain ATCC 50818 / BSB-021)</name>
    <dbReference type="NCBI Taxonomy" id="946362"/>
    <lineage>
        <taxon>Eukaryota</taxon>
        <taxon>Choanoflagellata</taxon>
        <taxon>Craspedida</taxon>
        <taxon>Salpingoecidae</taxon>
        <taxon>Salpingoeca</taxon>
    </lineage>
</organism>
<dbReference type="STRING" id="946362.F2UBH8"/>
<dbReference type="AlphaFoldDB" id="F2UBH8"/>
<gene>
    <name evidence="4" type="ORF">PTSG_05539</name>
</gene>
<dbReference type="SUPFAM" id="SSF46565">
    <property type="entry name" value="Chaperone J-domain"/>
    <property type="match status" value="1"/>
</dbReference>